<proteinExistence type="predicted"/>
<dbReference type="Pfam" id="PF00505">
    <property type="entry name" value="HMG_box"/>
    <property type="match status" value="1"/>
</dbReference>
<keyword evidence="1" id="KW-0238">DNA-binding</keyword>
<dbReference type="GO" id="GO:0005634">
    <property type="term" value="C:nucleus"/>
    <property type="evidence" value="ECO:0007669"/>
    <property type="project" value="UniProtKB-UniRule"/>
</dbReference>
<feature type="domain" description="HMG box" evidence="2">
    <location>
        <begin position="11"/>
        <end position="70"/>
    </location>
</feature>
<dbReference type="PROSITE" id="PS50118">
    <property type="entry name" value="HMG_BOX_2"/>
    <property type="match status" value="1"/>
</dbReference>
<gene>
    <name evidence="3" type="ORF">FWILDA_LOCUS2600</name>
</gene>
<accession>A0A9W4WN96</accession>
<dbReference type="CDD" id="cd00084">
    <property type="entry name" value="HMG-box_SF"/>
    <property type="match status" value="1"/>
</dbReference>
<protein>
    <submittedName>
        <fullName evidence="3">6277_t:CDS:1</fullName>
    </submittedName>
</protein>
<dbReference type="AlphaFoldDB" id="A0A9W4WN96"/>
<evidence type="ECO:0000259" key="2">
    <source>
        <dbReference type="PROSITE" id="PS50118"/>
    </source>
</evidence>
<sequence length="273" mass="31317">MFIHENPQFKKTVGPNGYIKFRSDSWKDHKKAFPKAKSHEFSAIAADKWRELSDAEKNKYIMLSEEEKRKKCNSKKVKPKNKVKRTYRKKNGIKKKSKSKKSCIKSKNGSKIDDVAQLNQLTFQNQEVLGDINIDHINSNQNVMLPDVPITDNTYYPIGIYNTNDSFSPSIGYHSHGCGTDQCSPILPVATTAGMYYDFLSFQESQIFNNTFTNVFNPNEGGILMNTIENCNNQIYDDQIMSPEMLLKAHEIYLSLTGNSRSFENFITYLFQS</sequence>
<evidence type="ECO:0000256" key="1">
    <source>
        <dbReference type="PROSITE-ProRule" id="PRU00267"/>
    </source>
</evidence>
<dbReference type="Proteomes" id="UP001153678">
    <property type="component" value="Unassembled WGS sequence"/>
</dbReference>
<dbReference type="SUPFAM" id="SSF47095">
    <property type="entry name" value="HMG-box"/>
    <property type="match status" value="1"/>
</dbReference>
<keyword evidence="4" id="KW-1185">Reference proteome</keyword>
<evidence type="ECO:0000313" key="4">
    <source>
        <dbReference type="Proteomes" id="UP001153678"/>
    </source>
</evidence>
<comment type="caution">
    <text evidence="3">The sequence shown here is derived from an EMBL/GenBank/DDBJ whole genome shotgun (WGS) entry which is preliminary data.</text>
</comment>
<dbReference type="InterPro" id="IPR009071">
    <property type="entry name" value="HMG_box_dom"/>
</dbReference>
<feature type="DNA-binding region" description="HMG box" evidence="1">
    <location>
        <begin position="11"/>
        <end position="70"/>
    </location>
</feature>
<organism evidence="3 4">
    <name type="scientific">Funneliformis geosporum</name>
    <dbReference type="NCBI Taxonomy" id="1117311"/>
    <lineage>
        <taxon>Eukaryota</taxon>
        <taxon>Fungi</taxon>
        <taxon>Fungi incertae sedis</taxon>
        <taxon>Mucoromycota</taxon>
        <taxon>Glomeromycotina</taxon>
        <taxon>Glomeromycetes</taxon>
        <taxon>Glomerales</taxon>
        <taxon>Glomeraceae</taxon>
        <taxon>Funneliformis</taxon>
    </lineage>
</organism>
<dbReference type="Gene3D" id="1.10.30.10">
    <property type="entry name" value="High mobility group box domain"/>
    <property type="match status" value="1"/>
</dbReference>
<dbReference type="EMBL" id="CAMKVN010000309">
    <property type="protein sequence ID" value="CAI2166489.1"/>
    <property type="molecule type" value="Genomic_DNA"/>
</dbReference>
<dbReference type="OrthoDB" id="2362753at2759"/>
<evidence type="ECO:0000313" key="3">
    <source>
        <dbReference type="EMBL" id="CAI2166489.1"/>
    </source>
</evidence>
<keyword evidence="1" id="KW-0539">Nucleus</keyword>
<reference evidence="3" key="1">
    <citation type="submission" date="2022-08" db="EMBL/GenBank/DDBJ databases">
        <authorList>
            <person name="Kallberg Y."/>
            <person name="Tangrot J."/>
            <person name="Rosling A."/>
        </authorList>
    </citation>
    <scope>NUCLEOTIDE SEQUENCE</scope>
    <source>
        <strain evidence="3">Wild A</strain>
    </source>
</reference>
<dbReference type="InterPro" id="IPR036910">
    <property type="entry name" value="HMG_box_dom_sf"/>
</dbReference>
<dbReference type="SMART" id="SM00398">
    <property type="entry name" value="HMG"/>
    <property type="match status" value="1"/>
</dbReference>
<dbReference type="GO" id="GO:0003677">
    <property type="term" value="F:DNA binding"/>
    <property type="evidence" value="ECO:0007669"/>
    <property type="project" value="UniProtKB-UniRule"/>
</dbReference>
<name>A0A9W4WN96_9GLOM</name>